<dbReference type="AlphaFoldDB" id="A0A0G4PKL6"/>
<name>A0A0G4PKL6_PENC3</name>
<protein>
    <submittedName>
        <fullName evidence="2">Str. FM013</fullName>
    </submittedName>
</protein>
<evidence type="ECO:0000313" key="3">
    <source>
        <dbReference type="Proteomes" id="UP000053732"/>
    </source>
</evidence>
<keyword evidence="3" id="KW-1185">Reference proteome</keyword>
<evidence type="ECO:0000256" key="1">
    <source>
        <dbReference type="SAM" id="MobiDB-lite"/>
    </source>
</evidence>
<organism evidence="2 3">
    <name type="scientific">Penicillium camemberti (strain FM 013)</name>
    <dbReference type="NCBI Taxonomy" id="1429867"/>
    <lineage>
        <taxon>Eukaryota</taxon>
        <taxon>Fungi</taxon>
        <taxon>Dikarya</taxon>
        <taxon>Ascomycota</taxon>
        <taxon>Pezizomycotina</taxon>
        <taxon>Eurotiomycetes</taxon>
        <taxon>Eurotiomycetidae</taxon>
        <taxon>Eurotiales</taxon>
        <taxon>Aspergillaceae</taxon>
        <taxon>Penicillium</taxon>
    </lineage>
</organism>
<proteinExistence type="predicted"/>
<dbReference type="Proteomes" id="UP000053732">
    <property type="component" value="Unassembled WGS sequence"/>
</dbReference>
<dbReference type="EMBL" id="HG793152">
    <property type="protein sequence ID" value="CRL26728.1"/>
    <property type="molecule type" value="Genomic_DNA"/>
</dbReference>
<evidence type="ECO:0000313" key="2">
    <source>
        <dbReference type="EMBL" id="CRL26728.1"/>
    </source>
</evidence>
<gene>
    <name evidence="2" type="ORF">PCAMFM013_S019g000145</name>
</gene>
<accession>A0A0G4PKL6</accession>
<reference evidence="2 3" key="1">
    <citation type="journal article" date="2014" name="Nat. Commun.">
        <title>Multiple recent horizontal transfers of a large genomic region in cheese making fungi.</title>
        <authorList>
            <person name="Cheeseman K."/>
            <person name="Ropars J."/>
            <person name="Renault P."/>
            <person name="Dupont J."/>
            <person name="Gouzy J."/>
            <person name="Branca A."/>
            <person name="Abraham A.L."/>
            <person name="Ceppi M."/>
            <person name="Conseiller E."/>
            <person name="Debuchy R."/>
            <person name="Malagnac F."/>
            <person name="Goarin A."/>
            <person name="Silar P."/>
            <person name="Lacoste S."/>
            <person name="Sallet E."/>
            <person name="Bensimon A."/>
            <person name="Giraud T."/>
            <person name="Brygoo Y."/>
        </authorList>
    </citation>
    <scope>NUCLEOTIDE SEQUENCE [LARGE SCALE GENOMIC DNA]</scope>
    <source>
        <strain evidence="3">FM 013</strain>
    </source>
</reference>
<sequence>MPNNPRNSTRRTPHTSAPCWDDDFASDNEQELGAPQLHRKAHAQNVNAKVATARDELIAL</sequence>
<feature type="region of interest" description="Disordered" evidence="1">
    <location>
        <begin position="1"/>
        <end position="27"/>
    </location>
</feature>